<dbReference type="InterPro" id="IPR036028">
    <property type="entry name" value="SH3-like_dom_sf"/>
</dbReference>
<evidence type="ECO:0000259" key="8">
    <source>
        <dbReference type="PROSITE" id="PS50831"/>
    </source>
</evidence>
<feature type="region of interest" description="Disordered" evidence="6">
    <location>
        <begin position="789"/>
        <end position="847"/>
    </location>
</feature>
<feature type="region of interest" description="Disordered" evidence="6">
    <location>
        <begin position="301"/>
        <end position="373"/>
    </location>
</feature>
<dbReference type="PANTHER" id="PTHR14167:SF116">
    <property type="entry name" value="CAP, ISOFORM AC"/>
    <property type="match status" value="1"/>
</dbReference>
<dbReference type="SMART" id="SM00459">
    <property type="entry name" value="Sorb"/>
    <property type="match status" value="1"/>
</dbReference>
<dbReference type="Gene3D" id="2.30.30.40">
    <property type="entry name" value="SH3 Domains"/>
    <property type="match status" value="3"/>
</dbReference>
<dbReference type="PROSITE" id="PS50831">
    <property type="entry name" value="SOHO"/>
    <property type="match status" value="1"/>
</dbReference>
<dbReference type="SMART" id="SM00326">
    <property type="entry name" value="SH3"/>
    <property type="match status" value="3"/>
</dbReference>
<evidence type="ECO:0000256" key="1">
    <source>
        <dbReference type="ARBA" id="ARBA00004282"/>
    </source>
</evidence>
<comment type="subcellular location">
    <subcellularLocation>
        <location evidence="1">Cell junction</location>
    </subcellularLocation>
</comment>
<feature type="compositionally biased region" description="Low complexity" evidence="6">
    <location>
        <begin position="346"/>
        <end position="364"/>
    </location>
</feature>
<feature type="compositionally biased region" description="Polar residues" evidence="6">
    <location>
        <begin position="16"/>
        <end position="44"/>
    </location>
</feature>
<feature type="compositionally biased region" description="Basic and acidic residues" evidence="6">
    <location>
        <begin position="1188"/>
        <end position="1209"/>
    </location>
</feature>
<dbReference type="CDD" id="cd11781">
    <property type="entry name" value="SH3_Sorbs_1"/>
    <property type="match status" value="1"/>
</dbReference>
<evidence type="ECO:0000256" key="4">
    <source>
        <dbReference type="ARBA" id="ARBA00022949"/>
    </source>
</evidence>
<feature type="region of interest" description="Disordered" evidence="6">
    <location>
        <begin position="1"/>
        <end position="54"/>
    </location>
</feature>
<dbReference type="KEGG" id="pmrn:116951047"/>
<feature type="compositionally biased region" description="Polar residues" evidence="6">
    <location>
        <begin position="473"/>
        <end position="488"/>
    </location>
</feature>
<feature type="region of interest" description="Disordered" evidence="6">
    <location>
        <begin position="473"/>
        <end position="583"/>
    </location>
</feature>
<dbReference type="SUPFAM" id="SSF50044">
    <property type="entry name" value="SH3-domain"/>
    <property type="match status" value="3"/>
</dbReference>
<evidence type="ECO:0000259" key="7">
    <source>
        <dbReference type="PROSITE" id="PS50002"/>
    </source>
</evidence>
<feature type="compositionally biased region" description="Basic and acidic residues" evidence="6">
    <location>
        <begin position="702"/>
        <end position="712"/>
    </location>
</feature>
<feature type="compositionally biased region" description="Polar residues" evidence="6">
    <location>
        <begin position="913"/>
        <end position="925"/>
    </location>
</feature>
<reference evidence="10" key="1">
    <citation type="submission" date="2025-08" db="UniProtKB">
        <authorList>
            <consortium name="RefSeq"/>
        </authorList>
    </citation>
    <scope>IDENTIFICATION</scope>
    <source>
        <tissue evidence="10">Sperm</tissue>
    </source>
</reference>
<feature type="compositionally biased region" description="Low complexity" evidence="6">
    <location>
        <begin position="1222"/>
        <end position="1235"/>
    </location>
</feature>
<dbReference type="PANTHER" id="PTHR14167">
    <property type="entry name" value="SH3 DOMAIN-CONTAINING"/>
    <property type="match status" value="1"/>
</dbReference>
<feature type="domain" description="SH3" evidence="7">
    <location>
        <begin position="1380"/>
        <end position="1439"/>
    </location>
</feature>
<dbReference type="FunFam" id="2.30.30.40:FF:000004">
    <property type="entry name" value="Sorbin and SH3 domain-containing protein 1 isoform 2"/>
    <property type="match status" value="1"/>
</dbReference>
<feature type="region of interest" description="Disordered" evidence="6">
    <location>
        <begin position="1188"/>
        <end position="1260"/>
    </location>
</feature>
<name>A0AAJ7TWA1_PETMA</name>
<feature type="region of interest" description="Disordered" evidence="6">
    <location>
        <begin position="702"/>
        <end position="744"/>
    </location>
</feature>
<feature type="domain" description="SH3" evidence="7">
    <location>
        <begin position="1454"/>
        <end position="1515"/>
    </location>
</feature>
<evidence type="ECO:0000256" key="6">
    <source>
        <dbReference type="SAM" id="MobiDB-lite"/>
    </source>
</evidence>
<keyword evidence="3" id="KW-0677">Repeat</keyword>
<dbReference type="RefSeq" id="XP_032825264.1">
    <property type="nucleotide sequence ID" value="XM_032969373.1"/>
</dbReference>
<feature type="compositionally biased region" description="Low complexity" evidence="6">
    <location>
        <begin position="727"/>
        <end position="738"/>
    </location>
</feature>
<feature type="region of interest" description="Disordered" evidence="6">
    <location>
        <begin position="93"/>
        <end position="268"/>
    </location>
</feature>
<feature type="region of interest" description="Disordered" evidence="6">
    <location>
        <begin position="1347"/>
        <end position="1366"/>
    </location>
</feature>
<dbReference type="GO" id="GO:0070161">
    <property type="term" value="C:anchoring junction"/>
    <property type="evidence" value="ECO:0007669"/>
    <property type="project" value="UniProtKB-SubCell"/>
</dbReference>
<feature type="compositionally biased region" description="Basic and acidic residues" evidence="6">
    <location>
        <begin position="538"/>
        <end position="560"/>
    </location>
</feature>
<feature type="region of interest" description="Disordered" evidence="6">
    <location>
        <begin position="613"/>
        <end position="653"/>
    </location>
</feature>
<feature type="compositionally biased region" description="Polar residues" evidence="6">
    <location>
        <begin position="1096"/>
        <end position="1106"/>
    </location>
</feature>
<dbReference type="Proteomes" id="UP001318040">
    <property type="component" value="Chromosome 41"/>
</dbReference>
<dbReference type="InterPro" id="IPR050384">
    <property type="entry name" value="Endophilin_SH3RF"/>
</dbReference>
<accession>A0AAJ7TWA1</accession>
<feature type="region of interest" description="Disordered" evidence="6">
    <location>
        <begin position="1520"/>
        <end position="1578"/>
    </location>
</feature>
<feature type="compositionally biased region" description="Low complexity" evidence="6">
    <location>
        <begin position="1560"/>
        <end position="1576"/>
    </location>
</feature>
<evidence type="ECO:0000256" key="5">
    <source>
        <dbReference type="PROSITE-ProRule" id="PRU00192"/>
    </source>
</evidence>
<feature type="compositionally biased region" description="Basic and acidic residues" evidence="6">
    <location>
        <begin position="1"/>
        <end position="15"/>
    </location>
</feature>
<feature type="compositionally biased region" description="Basic and acidic residues" evidence="6">
    <location>
        <begin position="192"/>
        <end position="201"/>
    </location>
</feature>
<feature type="compositionally biased region" description="Basic and acidic residues" evidence="6">
    <location>
        <begin position="1112"/>
        <end position="1125"/>
    </location>
</feature>
<dbReference type="CDD" id="cd11780">
    <property type="entry name" value="SH3_Sorbs_3"/>
    <property type="match status" value="1"/>
</dbReference>
<evidence type="ECO:0000313" key="10">
    <source>
        <dbReference type="RefSeq" id="XP_032825264.1"/>
    </source>
</evidence>
<dbReference type="Pfam" id="PF00018">
    <property type="entry name" value="SH3_1"/>
    <property type="match status" value="2"/>
</dbReference>
<organism evidence="9 10">
    <name type="scientific">Petromyzon marinus</name>
    <name type="common">Sea lamprey</name>
    <dbReference type="NCBI Taxonomy" id="7757"/>
    <lineage>
        <taxon>Eukaryota</taxon>
        <taxon>Metazoa</taxon>
        <taxon>Chordata</taxon>
        <taxon>Craniata</taxon>
        <taxon>Vertebrata</taxon>
        <taxon>Cyclostomata</taxon>
        <taxon>Hyperoartia</taxon>
        <taxon>Petromyzontiformes</taxon>
        <taxon>Petromyzontidae</taxon>
        <taxon>Petromyzon</taxon>
    </lineage>
</organism>
<protein>
    <submittedName>
        <fullName evidence="10">Sorbin and SH3 domain-containing protein 2-like isoform X1</fullName>
    </submittedName>
</protein>
<dbReference type="PROSITE" id="PS50002">
    <property type="entry name" value="SH3"/>
    <property type="match status" value="3"/>
</dbReference>
<keyword evidence="2 5" id="KW-0728">SH3 domain</keyword>
<feature type="compositionally biased region" description="Polar residues" evidence="6">
    <location>
        <begin position="1349"/>
        <end position="1362"/>
    </location>
</feature>
<feature type="compositionally biased region" description="Polar residues" evidence="6">
    <location>
        <begin position="96"/>
        <end position="127"/>
    </location>
</feature>
<feature type="compositionally biased region" description="Basic and acidic residues" evidence="6">
    <location>
        <begin position="623"/>
        <end position="652"/>
    </location>
</feature>
<feature type="domain" description="SH3" evidence="7">
    <location>
        <begin position="1584"/>
        <end position="1645"/>
    </location>
</feature>
<feature type="region of interest" description="Disordered" evidence="6">
    <location>
        <begin position="913"/>
        <end position="946"/>
    </location>
</feature>
<evidence type="ECO:0000256" key="2">
    <source>
        <dbReference type="ARBA" id="ARBA00022443"/>
    </source>
</evidence>
<sequence>MPPELTDKRGKRDNQSLDVQGTSSSVSMNSDRTFSSNGLPQNGSLGVGGEAPVRTLPRSVSALTINVKRVQSTPDIPQCTEGGAVKVISGKGSVTLRPSSYGGQQGLRSKTDSWETWTDSNLTSPDHQSSESDRWGSGPVSPAPFGAANGDGGNSSLVAKGFRSVRPNLTAAEKKQQLTGLGSVKVTVQSESAHRSRDAGHSEQASSPVPPLVPAGPRDYGPLGGPLGLPPAPVRNESPASAPDRFPTLDDFIPPHLQKKLSPADGHSHSLLEPEWEVSSRTVSESSTAVLDDLLPPLASEVTDHSVTPSPTLTEERALTPAHQNDGQEYSDGALKSNFSPTHKYTSYQSSSFSTTSSQPQNTQGRPSDRVMYTPTEKLPAGAVYQTKTFEGGTVHTDTFYPAAGTSSEEKKVTVLKAPHYPGIGPVDETGVPIAVRTTVDKPKDWYKTMFKQIHTVHKAGDDDFEHYTPTSADWESTSYGGPSSPIQKHTAAPAQTYMPRSRSLADGLDADPRAQQSGGTPPARPAPPASRSYSDSESWRSGDANKDAGREAAADETRFGRTLPSPTKNAWAPPDTKVDTRRYRAEPRSIFEYEPGKSSVLQQQKQTLLKAFDPMPYPVPPEPRERISSVRDRGREPHGADDAGEIRRISPEEIDLENEPWYKFFSELEFGRPPPKKTWDFGSGDTLTLSVEDRKNAIYKSFSEKAQERPHSSLGSRQWPCEDSGGRPSSSASSTLSPPLPRGGGIQRLAYTLNYISVLTDSQSPSGCASGRQAKFLSAAKSGITDILPSKFKPNIGKQGRPLLLRDPSRGPSGARAPSRHKSQSCEDIANGHAAGGGGGLARRPCTKSESAECVSASASHSDGDDASAAEHMSSQFLKLYKSMHTISHQDVRASKPVCCVRSMVSWYEQNQDAATASNPGSRSETPRAGTPEDGASRAAAAAELGEAESLSQRCQSLPDLGTGQERAAQTPLVTTLCKKAFFPQKQLGYSFSVESLVANSGGQEVSSGQRSKQIKEAQKTLATALPVLKERSEASLIRDQIRSKWLNRDLSEISTKLNQHIQEKLAKRNGNYVGSPSGKAEDSMQKVDRLGSLKESSIDTTQYSPAVKPENPKARDEPNHAEQSRAPQPNPGKASMAGIRADGAANGSSVGSDKNVKTQRSKLLVSHCKGPCPAYFTRFTTWLQHEKNRPKGPAQERRTSQGKKPEPMRAAYLVGPLPFKSKSGSSGSGSSSSAKERQATGSSASPVPASNGMQNHGQEDHVETGMIDRLLSEFVPRAPARTSSIVAIRERYRAPLLILEDAAELMTSSDDFSPNDNELPYGYSDSNNNLRSCLLQSRNSDLARPHSAQSFSYGTSSSNAFLDRRGTPEDLMRRHSREMRQPARAKYDFKAQTQRELSFQKGDIVYVTRKIDKNWIEGERHGRVGICPASYLEMLPPTEKPQPMRQPPIQVLEYGEAVARYNFNADTNLEMSFRKGECITLIRRVDENWYEGRVPGTNRQGIFPVSYIDVVKRPRVKNGVEYPDPPPPAQRAQSESMVTGKPPLSPVASRRSTDSPVRGRAGSPGRQQQGPGSQTIHDSFYTAAEPFQAMYNYRPQNKDEIELTEGDIVDVIEKCDDGWYVGTSRRTKLFGTFPGNYMKPTPC</sequence>
<keyword evidence="4" id="KW-0965">Cell junction</keyword>
<feature type="domain" description="SoHo" evidence="8">
    <location>
        <begin position="415"/>
        <end position="477"/>
    </location>
</feature>
<keyword evidence="9" id="KW-1185">Reference proteome</keyword>
<dbReference type="Pfam" id="PF02208">
    <property type="entry name" value="Sorb"/>
    <property type="match status" value="1"/>
</dbReference>
<dbReference type="InterPro" id="IPR001452">
    <property type="entry name" value="SH3_domain"/>
</dbReference>
<proteinExistence type="predicted"/>
<feature type="region of interest" description="Disordered" evidence="6">
    <location>
        <begin position="1094"/>
        <end position="1158"/>
    </location>
</feature>
<evidence type="ECO:0000313" key="9">
    <source>
        <dbReference type="Proteomes" id="UP001318040"/>
    </source>
</evidence>
<evidence type="ECO:0000256" key="3">
    <source>
        <dbReference type="ARBA" id="ARBA00022737"/>
    </source>
</evidence>
<dbReference type="Pfam" id="PF14604">
    <property type="entry name" value="SH3_9"/>
    <property type="match status" value="1"/>
</dbReference>
<dbReference type="FunFam" id="2.30.30.40:FF:000001">
    <property type="entry name" value="Sorbin and SH3 domain-containing protein 1 isoform 2"/>
    <property type="match status" value="1"/>
</dbReference>
<dbReference type="InterPro" id="IPR003127">
    <property type="entry name" value="SoHo_dom"/>
</dbReference>
<gene>
    <name evidence="10" type="primary">LOC116951047</name>
</gene>